<dbReference type="Proteomes" id="UP000317155">
    <property type="component" value="Unassembled WGS sequence"/>
</dbReference>
<dbReference type="InterPro" id="IPR019734">
    <property type="entry name" value="TPR_rpt"/>
</dbReference>
<dbReference type="InterPro" id="IPR013105">
    <property type="entry name" value="TPR_2"/>
</dbReference>
<protein>
    <submittedName>
        <fullName evidence="4">Tetratricopeptide repeat protein</fullName>
    </submittedName>
</protein>
<dbReference type="SMART" id="SM00028">
    <property type="entry name" value="TPR"/>
    <property type="match status" value="1"/>
</dbReference>
<dbReference type="AlphaFoldDB" id="A0A550JH49"/>
<keyword evidence="5" id="KW-1185">Reference proteome</keyword>
<dbReference type="RefSeq" id="WP_092056634.1">
    <property type="nucleotide sequence ID" value="NZ_FOJJ01000023.1"/>
</dbReference>
<proteinExistence type="predicted"/>
<reference evidence="4 5" key="1">
    <citation type="submission" date="2019-07" db="EMBL/GenBank/DDBJ databases">
        <title>Insights of Desulfuromonas acetexigens electromicrobiology.</title>
        <authorList>
            <person name="Katuri K."/>
            <person name="Sapireddy V."/>
            <person name="Shaw D.R."/>
            <person name="Saikaly P."/>
        </authorList>
    </citation>
    <scope>NUCLEOTIDE SEQUENCE [LARGE SCALE GENOMIC DNA]</scope>
    <source>
        <strain evidence="4 5">2873</strain>
    </source>
</reference>
<dbReference type="Pfam" id="PF07719">
    <property type="entry name" value="TPR_2"/>
    <property type="match status" value="1"/>
</dbReference>
<evidence type="ECO:0000313" key="5">
    <source>
        <dbReference type="Proteomes" id="UP000317155"/>
    </source>
</evidence>
<evidence type="ECO:0000256" key="3">
    <source>
        <dbReference type="SAM" id="SignalP"/>
    </source>
</evidence>
<evidence type="ECO:0000313" key="4">
    <source>
        <dbReference type="EMBL" id="TRO82540.1"/>
    </source>
</evidence>
<name>A0A550JH49_9BACT</name>
<dbReference type="SUPFAM" id="SSF48452">
    <property type="entry name" value="TPR-like"/>
    <property type="match status" value="1"/>
</dbReference>
<comment type="caution">
    <text evidence="4">The sequence shown here is derived from an EMBL/GenBank/DDBJ whole genome shotgun (WGS) entry which is preliminary data.</text>
</comment>
<feature type="signal peptide" evidence="3">
    <location>
        <begin position="1"/>
        <end position="28"/>
    </location>
</feature>
<accession>A0A550JH49</accession>
<gene>
    <name evidence="4" type="ORF">FL622_04950</name>
</gene>
<dbReference type="EMBL" id="VJVV01000003">
    <property type="protein sequence ID" value="TRO82540.1"/>
    <property type="molecule type" value="Genomic_DNA"/>
</dbReference>
<evidence type="ECO:0000256" key="2">
    <source>
        <dbReference type="ARBA" id="ARBA00022803"/>
    </source>
</evidence>
<keyword evidence="3" id="KW-0732">Signal</keyword>
<dbReference type="InterPro" id="IPR011990">
    <property type="entry name" value="TPR-like_helical_dom_sf"/>
</dbReference>
<dbReference type="OrthoDB" id="5396447at2"/>
<evidence type="ECO:0000256" key="1">
    <source>
        <dbReference type="ARBA" id="ARBA00022737"/>
    </source>
</evidence>
<feature type="chain" id="PRO_5021867383" evidence="3">
    <location>
        <begin position="29"/>
        <end position="180"/>
    </location>
</feature>
<dbReference type="Gene3D" id="1.25.40.10">
    <property type="entry name" value="Tetratricopeptide repeat domain"/>
    <property type="match status" value="1"/>
</dbReference>
<keyword evidence="2" id="KW-0802">TPR repeat</keyword>
<keyword evidence="1" id="KW-0677">Repeat</keyword>
<sequence>MANFSCTSRLKLLLLLATAGLVALLATAPKGGGTAGSSALDKAMERELAWQARAAFVRELYAPVTELRAAGQSQQALLKLEELARTYPGDPFALVLRAEILRELGRLDQAIGHYAQALRLNGEFLDEQGPFSRRTEIRQLVEEGLATLLPRFQAHPDNRSLATTVKEIYYLQSRLAGGCE</sequence>
<organism evidence="4 5">
    <name type="scientific">Trichloromonas acetexigens</name>
    <dbReference type="NCBI Taxonomy" id="38815"/>
    <lineage>
        <taxon>Bacteria</taxon>
        <taxon>Pseudomonadati</taxon>
        <taxon>Thermodesulfobacteriota</taxon>
        <taxon>Desulfuromonadia</taxon>
        <taxon>Desulfuromonadales</taxon>
        <taxon>Trichloromonadaceae</taxon>
        <taxon>Trichloromonas</taxon>
    </lineage>
</organism>